<dbReference type="Gene3D" id="3.40.50.300">
    <property type="entry name" value="P-loop containing nucleotide triphosphate hydrolases"/>
    <property type="match status" value="1"/>
</dbReference>
<evidence type="ECO:0000313" key="4">
    <source>
        <dbReference type="EMBL" id="OAQ66755.1"/>
    </source>
</evidence>
<dbReference type="OrthoDB" id="5976022at2759"/>
<sequence length="229" mass="26231">MKLLTRTKKQVTNPPNIYKTMILGTAGSGVTTLTRTFIWECYYDDPTIEGSPVYNHFSHLVNHTDHQVDSYRKRISIDNEQVILEVLDLGSYTHDEAGSALRKLYMKDSEGFMLVYSITSRESFRGLDAIRSEILDDRNRSAVPFVLVASKSDLEEQRVVSHQEGEELALSWECPYLTTNATIYDDAIQGPFEQMVREIRKSREGAKTPRVEERGDRRKTRSLGDCMIL</sequence>
<name>A0A179FM91_METCM</name>
<dbReference type="GeneID" id="28851001"/>
<dbReference type="SUPFAM" id="SSF52540">
    <property type="entry name" value="P-loop containing nucleoside triphosphate hydrolases"/>
    <property type="match status" value="1"/>
</dbReference>
<evidence type="ECO:0000256" key="2">
    <source>
        <dbReference type="ARBA" id="ARBA00023134"/>
    </source>
</evidence>
<evidence type="ECO:0000256" key="1">
    <source>
        <dbReference type="ARBA" id="ARBA00022741"/>
    </source>
</evidence>
<comment type="caution">
    <text evidence="4">The sequence shown here is derived from an EMBL/GenBank/DDBJ whole genome shotgun (WGS) entry which is preliminary data.</text>
</comment>
<reference evidence="4 5" key="1">
    <citation type="journal article" date="2016" name="PLoS Pathog.">
        <title>Biosynthesis of antibiotic leucinostatins in bio-control fungus Purpureocillium lilacinum and their inhibition on phytophthora revealed by genome mining.</title>
        <authorList>
            <person name="Wang G."/>
            <person name="Liu Z."/>
            <person name="Lin R."/>
            <person name="Li E."/>
            <person name="Mao Z."/>
            <person name="Ling J."/>
            <person name="Yang Y."/>
            <person name="Yin W.B."/>
            <person name="Xie B."/>
        </authorList>
    </citation>
    <scope>NUCLEOTIDE SEQUENCE [LARGE SCALE GENOMIC DNA]</scope>
    <source>
        <strain evidence="4">170</strain>
    </source>
</reference>
<feature type="region of interest" description="Disordered" evidence="3">
    <location>
        <begin position="203"/>
        <end position="224"/>
    </location>
</feature>
<dbReference type="GO" id="GO:0003924">
    <property type="term" value="F:GTPase activity"/>
    <property type="evidence" value="ECO:0007669"/>
    <property type="project" value="InterPro"/>
</dbReference>
<keyword evidence="1" id="KW-0547">Nucleotide-binding</keyword>
<evidence type="ECO:0000256" key="3">
    <source>
        <dbReference type="SAM" id="MobiDB-lite"/>
    </source>
</evidence>
<dbReference type="GO" id="GO:0005525">
    <property type="term" value="F:GTP binding"/>
    <property type="evidence" value="ECO:0007669"/>
    <property type="project" value="UniProtKB-KW"/>
</dbReference>
<evidence type="ECO:0000313" key="5">
    <source>
        <dbReference type="Proteomes" id="UP000078397"/>
    </source>
</evidence>
<dbReference type="GO" id="GO:0016020">
    <property type="term" value="C:membrane"/>
    <property type="evidence" value="ECO:0007669"/>
    <property type="project" value="InterPro"/>
</dbReference>
<dbReference type="RefSeq" id="XP_018143842.1">
    <property type="nucleotide sequence ID" value="XM_018287007.1"/>
</dbReference>
<keyword evidence="5" id="KW-1185">Reference proteome</keyword>
<accession>A0A179FM91</accession>
<dbReference type="GO" id="GO:0007165">
    <property type="term" value="P:signal transduction"/>
    <property type="evidence" value="ECO:0007669"/>
    <property type="project" value="InterPro"/>
</dbReference>
<dbReference type="STRING" id="1380566.A0A179FM91"/>
<dbReference type="SMART" id="SM00173">
    <property type="entry name" value="RAS"/>
    <property type="match status" value="1"/>
</dbReference>
<dbReference type="AlphaFoldDB" id="A0A179FM91"/>
<organism evidence="4 5">
    <name type="scientific">Pochonia chlamydosporia 170</name>
    <dbReference type="NCBI Taxonomy" id="1380566"/>
    <lineage>
        <taxon>Eukaryota</taxon>
        <taxon>Fungi</taxon>
        <taxon>Dikarya</taxon>
        <taxon>Ascomycota</taxon>
        <taxon>Pezizomycotina</taxon>
        <taxon>Sordariomycetes</taxon>
        <taxon>Hypocreomycetidae</taxon>
        <taxon>Hypocreales</taxon>
        <taxon>Clavicipitaceae</taxon>
        <taxon>Pochonia</taxon>
    </lineage>
</organism>
<dbReference type="InterPro" id="IPR001806">
    <property type="entry name" value="Small_GTPase"/>
</dbReference>
<dbReference type="KEGG" id="pchm:VFPPC_08273"/>
<dbReference type="PANTHER" id="PTHR24070">
    <property type="entry name" value="RAS, DI-RAS, AND RHEB FAMILY MEMBERS OF SMALL GTPASE SUPERFAMILY"/>
    <property type="match status" value="1"/>
</dbReference>
<dbReference type="EMBL" id="LSBJ02000004">
    <property type="protein sequence ID" value="OAQ66755.1"/>
    <property type="molecule type" value="Genomic_DNA"/>
</dbReference>
<dbReference type="PROSITE" id="PS51419">
    <property type="entry name" value="RAB"/>
    <property type="match status" value="1"/>
</dbReference>
<dbReference type="PROSITE" id="PS51421">
    <property type="entry name" value="RAS"/>
    <property type="match status" value="1"/>
</dbReference>
<feature type="compositionally biased region" description="Basic and acidic residues" evidence="3">
    <location>
        <begin position="203"/>
        <end position="216"/>
    </location>
</feature>
<dbReference type="SMART" id="SM00175">
    <property type="entry name" value="RAB"/>
    <property type="match status" value="1"/>
</dbReference>
<proteinExistence type="predicted"/>
<dbReference type="InterPro" id="IPR020849">
    <property type="entry name" value="Small_GTPase_Ras-type"/>
</dbReference>
<dbReference type="Proteomes" id="UP000078397">
    <property type="component" value="Unassembled WGS sequence"/>
</dbReference>
<protein>
    <submittedName>
        <fullName evidence="4">Ras family domain-containing protein</fullName>
    </submittedName>
</protein>
<dbReference type="InterPro" id="IPR027417">
    <property type="entry name" value="P-loop_NTPase"/>
</dbReference>
<dbReference type="Pfam" id="PF00071">
    <property type="entry name" value="Ras"/>
    <property type="match status" value="1"/>
</dbReference>
<gene>
    <name evidence="4" type="ORF">VFPPC_08273</name>
</gene>
<dbReference type="PRINTS" id="PR00449">
    <property type="entry name" value="RASTRNSFRMNG"/>
</dbReference>
<keyword evidence="2" id="KW-0342">GTP-binding</keyword>